<organism evidence="2 3">
    <name type="scientific">Cohaesibacter gelatinilyticus</name>
    <dbReference type="NCBI Taxonomy" id="372072"/>
    <lineage>
        <taxon>Bacteria</taxon>
        <taxon>Pseudomonadati</taxon>
        <taxon>Pseudomonadota</taxon>
        <taxon>Alphaproteobacteria</taxon>
        <taxon>Hyphomicrobiales</taxon>
        <taxon>Cohaesibacteraceae</taxon>
    </lineage>
</organism>
<dbReference type="CDD" id="cd00093">
    <property type="entry name" value="HTH_XRE"/>
    <property type="match status" value="1"/>
</dbReference>
<dbReference type="GO" id="GO:0003677">
    <property type="term" value="F:DNA binding"/>
    <property type="evidence" value="ECO:0007669"/>
    <property type="project" value="UniProtKB-KW"/>
</dbReference>
<accession>A0A285PFJ5</accession>
<evidence type="ECO:0000313" key="2">
    <source>
        <dbReference type="EMBL" id="SNZ20007.1"/>
    </source>
</evidence>
<dbReference type="InterPro" id="IPR010982">
    <property type="entry name" value="Lambda_DNA-bd_dom_sf"/>
</dbReference>
<dbReference type="PROSITE" id="PS50943">
    <property type="entry name" value="HTH_CROC1"/>
    <property type="match status" value="1"/>
</dbReference>
<dbReference type="EMBL" id="OBEL01000003">
    <property type="protein sequence ID" value="SNZ20007.1"/>
    <property type="molecule type" value="Genomic_DNA"/>
</dbReference>
<keyword evidence="2" id="KW-0238">DNA-binding</keyword>
<protein>
    <submittedName>
        <fullName evidence="2">Cro/C1-type HTH DNA-binding domain-containing protein</fullName>
    </submittedName>
</protein>
<dbReference type="SUPFAM" id="SSF47413">
    <property type="entry name" value="lambda repressor-like DNA-binding domains"/>
    <property type="match status" value="1"/>
</dbReference>
<gene>
    <name evidence="2" type="ORF">SAMN06265368_3103</name>
</gene>
<dbReference type="Gene3D" id="1.10.260.40">
    <property type="entry name" value="lambda repressor-like DNA-binding domains"/>
    <property type="match status" value="1"/>
</dbReference>
<evidence type="ECO:0000259" key="1">
    <source>
        <dbReference type="PROSITE" id="PS50943"/>
    </source>
</evidence>
<dbReference type="SMART" id="SM00530">
    <property type="entry name" value="HTH_XRE"/>
    <property type="match status" value="1"/>
</dbReference>
<reference evidence="2 3" key="1">
    <citation type="submission" date="2017-09" db="EMBL/GenBank/DDBJ databases">
        <authorList>
            <person name="Ehlers B."/>
            <person name="Leendertz F.H."/>
        </authorList>
    </citation>
    <scope>NUCLEOTIDE SEQUENCE [LARGE SCALE GENOMIC DNA]</scope>
    <source>
        <strain evidence="2 3">DSM 18289</strain>
    </source>
</reference>
<dbReference type="Proteomes" id="UP000219439">
    <property type="component" value="Unassembled WGS sequence"/>
</dbReference>
<dbReference type="AlphaFoldDB" id="A0A285PFJ5"/>
<proteinExistence type="predicted"/>
<keyword evidence="3" id="KW-1185">Reference proteome</keyword>
<name>A0A285PFJ5_9HYPH</name>
<sequence>MLKVAFGLSICVFFFKLISYSIDFRSFIGEFGIMNDGLRLDAFDLIKRAMKARSMTYAQLAELLDLSEPSIKRMFAERDCKLSRLMKICGLLDLDPSDLFDLSKRHQSGPIELDRQVEAKLASDPSLFHFFILLRETETAEDIRLRYQLSGEDIFLYGLALERLGLARVDESGVVRLANHGPIRFRADGPLRSLLKQLNTTFLGRLIDDPSHEDGDLFATLSRKMSRDTFTHIRGEIEVLREKIAELSRQDQMLLGTQDLQTFKLTLGWGKIDYPNLLTIEPKNISAETKNNEHM</sequence>
<evidence type="ECO:0000313" key="3">
    <source>
        <dbReference type="Proteomes" id="UP000219439"/>
    </source>
</evidence>
<dbReference type="Pfam" id="PF13443">
    <property type="entry name" value="HTH_26"/>
    <property type="match status" value="1"/>
</dbReference>
<dbReference type="InterPro" id="IPR001387">
    <property type="entry name" value="Cro/C1-type_HTH"/>
</dbReference>
<feature type="domain" description="HTH cro/C1-type" evidence="1">
    <location>
        <begin position="46"/>
        <end position="99"/>
    </location>
</feature>